<dbReference type="EMBL" id="JAACJJ010000001">
    <property type="protein sequence ID" value="KAF5330990.1"/>
    <property type="molecule type" value="Genomic_DNA"/>
</dbReference>
<dbReference type="OrthoDB" id="3045137at2759"/>
<gene>
    <name evidence="1" type="ORF">D9619_005229</name>
</gene>
<proteinExistence type="predicted"/>
<organism evidence="1 2">
    <name type="scientific">Psilocybe cf. subviscida</name>
    <dbReference type="NCBI Taxonomy" id="2480587"/>
    <lineage>
        <taxon>Eukaryota</taxon>
        <taxon>Fungi</taxon>
        <taxon>Dikarya</taxon>
        <taxon>Basidiomycota</taxon>
        <taxon>Agaricomycotina</taxon>
        <taxon>Agaricomycetes</taxon>
        <taxon>Agaricomycetidae</taxon>
        <taxon>Agaricales</taxon>
        <taxon>Agaricineae</taxon>
        <taxon>Strophariaceae</taxon>
        <taxon>Psilocybe</taxon>
    </lineage>
</organism>
<keyword evidence="2" id="KW-1185">Reference proteome</keyword>
<name>A0A8H5BWZ7_9AGAR</name>
<sequence length="209" mass="23680">MPHHTPHGKDHDYRNSMLASSSGCIFNRGRFTTVKNIYLTDRTTDKQVLGVLFEKLNPDAQLFHNSKRYDRRLDPPWLHSSEDKCDIAKLTQPGCPEWPLLSNEKRLIASIIVPLTRNMRPYDTYRIISTLAYQISRNMPSSAGHILRAIEENPCIFELDSNTQINELIVTPLLLASTQATIEEKMGWPSVIAACNAGCNDLRENADLS</sequence>
<reference evidence="1 2" key="1">
    <citation type="journal article" date="2020" name="ISME J.">
        <title>Uncovering the hidden diversity of litter-decomposition mechanisms in mushroom-forming fungi.</title>
        <authorList>
            <person name="Floudas D."/>
            <person name="Bentzer J."/>
            <person name="Ahren D."/>
            <person name="Johansson T."/>
            <person name="Persson P."/>
            <person name="Tunlid A."/>
        </authorList>
    </citation>
    <scope>NUCLEOTIDE SEQUENCE [LARGE SCALE GENOMIC DNA]</scope>
    <source>
        <strain evidence="1 2">CBS 101986</strain>
    </source>
</reference>
<comment type="caution">
    <text evidence="1">The sequence shown here is derived from an EMBL/GenBank/DDBJ whole genome shotgun (WGS) entry which is preliminary data.</text>
</comment>
<dbReference type="Proteomes" id="UP000567179">
    <property type="component" value="Unassembled WGS sequence"/>
</dbReference>
<protein>
    <submittedName>
        <fullName evidence="1">Uncharacterized protein</fullName>
    </submittedName>
</protein>
<dbReference type="AlphaFoldDB" id="A0A8H5BWZ7"/>
<accession>A0A8H5BWZ7</accession>
<evidence type="ECO:0000313" key="1">
    <source>
        <dbReference type="EMBL" id="KAF5330990.1"/>
    </source>
</evidence>
<evidence type="ECO:0000313" key="2">
    <source>
        <dbReference type="Proteomes" id="UP000567179"/>
    </source>
</evidence>